<sequence>MLSIEDFYQWEKASRDTIDVKRCYIDLA</sequence>
<dbReference type="EMBL" id="LAZR01008239">
    <property type="protein sequence ID" value="KKM80058.1"/>
    <property type="molecule type" value="Genomic_DNA"/>
</dbReference>
<dbReference type="AlphaFoldDB" id="A0A0F9KDM4"/>
<feature type="non-terminal residue" evidence="1">
    <location>
        <position position="28"/>
    </location>
</feature>
<comment type="caution">
    <text evidence="1">The sequence shown here is derived from an EMBL/GenBank/DDBJ whole genome shotgun (WGS) entry which is preliminary data.</text>
</comment>
<name>A0A0F9KDM4_9ZZZZ</name>
<reference evidence="1" key="1">
    <citation type="journal article" date="2015" name="Nature">
        <title>Complex archaea that bridge the gap between prokaryotes and eukaryotes.</title>
        <authorList>
            <person name="Spang A."/>
            <person name="Saw J.H."/>
            <person name="Jorgensen S.L."/>
            <person name="Zaremba-Niedzwiedzka K."/>
            <person name="Martijn J."/>
            <person name="Lind A.E."/>
            <person name="van Eijk R."/>
            <person name="Schleper C."/>
            <person name="Guy L."/>
            <person name="Ettema T.J."/>
        </authorList>
    </citation>
    <scope>NUCLEOTIDE SEQUENCE</scope>
</reference>
<proteinExistence type="predicted"/>
<evidence type="ECO:0000313" key="1">
    <source>
        <dbReference type="EMBL" id="KKM80058.1"/>
    </source>
</evidence>
<organism evidence="1">
    <name type="scientific">marine sediment metagenome</name>
    <dbReference type="NCBI Taxonomy" id="412755"/>
    <lineage>
        <taxon>unclassified sequences</taxon>
        <taxon>metagenomes</taxon>
        <taxon>ecological metagenomes</taxon>
    </lineage>
</organism>
<gene>
    <name evidence="1" type="ORF">LCGC14_1343600</name>
</gene>
<protein>
    <submittedName>
        <fullName evidence="1">Uncharacterized protein</fullName>
    </submittedName>
</protein>
<accession>A0A0F9KDM4</accession>